<reference evidence="2" key="1">
    <citation type="journal article" date="2018" name="Nat. Plants">
        <title>Whole-genome landscape of Medicago truncatula symbiotic genes.</title>
        <authorList>
            <person name="Pecrix Y."/>
            <person name="Gamas P."/>
            <person name="Carrere S."/>
        </authorList>
    </citation>
    <scope>NUCLEOTIDE SEQUENCE</scope>
    <source>
        <tissue evidence="2">Leaves</tissue>
    </source>
</reference>
<accession>A0A396J624</accession>
<protein>
    <recommendedName>
        <fullName evidence="3">Transmembrane protein</fullName>
    </recommendedName>
</protein>
<dbReference type="EMBL" id="PSQE01000003">
    <property type="protein sequence ID" value="RHN70717.1"/>
    <property type="molecule type" value="Genomic_DNA"/>
</dbReference>
<evidence type="ECO:0008006" key="3">
    <source>
        <dbReference type="Google" id="ProtNLM"/>
    </source>
</evidence>
<dbReference type="Proteomes" id="UP000265566">
    <property type="component" value="Chromosome 3"/>
</dbReference>
<comment type="caution">
    <text evidence="2">The sequence shown here is derived from an EMBL/GenBank/DDBJ whole genome shotgun (WGS) entry which is preliminary data.</text>
</comment>
<keyword evidence="1" id="KW-0472">Membrane</keyword>
<keyword evidence="1" id="KW-1133">Transmembrane helix</keyword>
<gene>
    <name evidence="2" type="ORF">MtrunA17_Chr3g0138551</name>
</gene>
<evidence type="ECO:0000313" key="2">
    <source>
        <dbReference type="EMBL" id="RHN70717.1"/>
    </source>
</evidence>
<proteinExistence type="predicted"/>
<dbReference type="Gramene" id="rna19329">
    <property type="protein sequence ID" value="RHN70717.1"/>
    <property type="gene ID" value="gene19329"/>
</dbReference>
<dbReference type="AlphaFoldDB" id="A0A396J624"/>
<evidence type="ECO:0000256" key="1">
    <source>
        <dbReference type="SAM" id="Phobius"/>
    </source>
</evidence>
<feature type="transmembrane region" description="Helical" evidence="1">
    <location>
        <begin position="9"/>
        <end position="31"/>
    </location>
</feature>
<sequence length="94" mass="10848">MVVSIGRRFVGYVMVLVGMLLLLCCGFYFLLNCDIDYGQLLVLMGSAKTTSVVRNECKHCWPMLPTSFELMHKEMICKWKSSISNKMLLLKFWS</sequence>
<organism evidence="2">
    <name type="scientific">Medicago truncatula</name>
    <name type="common">Barrel medic</name>
    <name type="synonym">Medicago tribuloides</name>
    <dbReference type="NCBI Taxonomy" id="3880"/>
    <lineage>
        <taxon>Eukaryota</taxon>
        <taxon>Viridiplantae</taxon>
        <taxon>Streptophyta</taxon>
        <taxon>Embryophyta</taxon>
        <taxon>Tracheophyta</taxon>
        <taxon>Spermatophyta</taxon>
        <taxon>Magnoliopsida</taxon>
        <taxon>eudicotyledons</taxon>
        <taxon>Gunneridae</taxon>
        <taxon>Pentapetalae</taxon>
        <taxon>rosids</taxon>
        <taxon>fabids</taxon>
        <taxon>Fabales</taxon>
        <taxon>Fabaceae</taxon>
        <taxon>Papilionoideae</taxon>
        <taxon>50 kb inversion clade</taxon>
        <taxon>NPAAA clade</taxon>
        <taxon>Hologalegina</taxon>
        <taxon>IRL clade</taxon>
        <taxon>Trifolieae</taxon>
        <taxon>Medicago</taxon>
    </lineage>
</organism>
<name>A0A396J624_MEDTR</name>
<keyword evidence="1" id="KW-0812">Transmembrane</keyword>